<dbReference type="Proteomes" id="UP000192726">
    <property type="component" value="Chromosome"/>
</dbReference>
<dbReference type="AlphaFoldDB" id="A0A1V0TZI3"/>
<dbReference type="RefSeq" id="WP_083108082.1">
    <property type="nucleotide sequence ID" value="NZ_CP020569.1"/>
</dbReference>
<reference evidence="1 2" key="1">
    <citation type="submission" date="2017-04" db="EMBL/GenBank/DDBJ databases">
        <title>Complete Genome Sequence of Streptomyces gilvosporeus F607, a Capable Producer of Natamycin.</title>
        <authorList>
            <person name="Zong G."/>
            <person name="Zhong C."/>
            <person name="Fu J."/>
            <person name="Qin R."/>
            <person name="Cao G."/>
        </authorList>
    </citation>
    <scope>NUCLEOTIDE SEQUENCE [LARGE SCALE GENOMIC DNA]</scope>
    <source>
        <strain evidence="1 2">F607</strain>
    </source>
</reference>
<proteinExistence type="predicted"/>
<gene>
    <name evidence="1" type="ORF">B1H19_31375</name>
</gene>
<dbReference type="OrthoDB" id="4328411at2"/>
<dbReference type="EMBL" id="CP020569">
    <property type="protein sequence ID" value="ARF58082.1"/>
    <property type="molecule type" value="Genomic_DNA"/>
</dbReference>
<evidence type="ECO:0000313" key="2">
    <source>
        <dbReference type="Proteomes" id="UP000192726"/>
    </source>
</evidence>
<dbReference type="KEGG" id="sgv:B1H19_31375"/>
<evidence type="ECO:0000313" key="1">
    <source>
        <dbReference type="EMBL" id="ARF58082.1"/>
    </source>
</evidence>
<accession>A0A1V0TZI3</accession>
<protein>
    <submittedName>
        <fullName evidence="1">Uncharacterized protein</fullName>
    </submittedName>
</protein>
<organism evidence="1 2">
    <name type="scientific">Streptomyces gilvosporeus</name>
    <dbReference type="NCBI Taxonomy" id="553510"/>
    <lineage>
        <taxon>Bacteria</taxon>
        <taxon>Bacillati</taxon>
        <taxon>Actinomycetota</taxon>
        <taxon>Actinomycetes</taxon>
        <taxon>Kitasatosporales</taxon>
        <taxon>Streptomycetaceae</taxon>
        <taxon>Streptomyces</taxon>
    </lineage>
</organism>
<name>A0A1V0TZI3_9ACTN</name>
<keyword evidence="2" id="KW-1185">Reference proteome</keyword>
<sequence length="124" mass="13832">MPSDNDPTPSPVSSNDIAAFAGRLAEWGDSLSPAERSLAQVLAQYARDLQPEDVRRGQLVADLTEATKSVVDSVKERWGAEADTWVEIGPIWQKANPTAQSRDQMELVQWIYTRPQHYSPQIPE</sequence>